<evidence type="ECO:0000313" key="1">
    <source>
        <dbReference type="EMBL" id="KAK1869483.1"/>
    </source>
</evidence>
<evidence type="ECO:0000313" key="2">
    <source>
        <dbReference type="Proteomes" id="UP000798662"/>
    </source>
</evidence>
<protein>
    <submittedName>
        <fullName evidence="1">Uncharacterized protein</fullName>
    </submittedName>
</protein>
<dbReference type="EMBL" id="CM020620">
    <property type="protein sequence ID" value="KAK1869483.1"/>
    <property type="molecule type" value="Genomic_DNA"/>
</dbReference>
<dbReference type="Proteomes" id="UP000798662">
    <property type="component" value="Chromosome 3"/>
</dbReference>
<gene>
    <name evidence="1" type="ORF">I4F81_011959</name>
</gene>
<accession>A0ACC3CHB5</accession>
<name>A0ACC3CHB5_PYRYE</name>
<keyword evidence="2" id="KW-1185">Reference proteome</keyword>
<reference evidence="1" key="1">
    <citation type="submission" date="2019-11" db="EMBL/GenBank/DDBJ databases">
        <title>Nori genome reveals adaptations in red seaweeds to the harsh intertidal environment.</title>
        <authorList>
            <person name="Wang D."/>
            <person name="Mao Y."/>
        </authorList>
    </citation>
    <scope>NUCLEOTIDE SEQUENCE</scope>
    <source>
        <tissue evidence="1">Gametophyte</tissue>
    </source>
</reference>
<proteinExistence type="predicted"/>
<sequence>MSALDVYRAARLERSLVILCAYTPSPPPVCTDTLPEAGCAAPPTPSHDSFPTRWASVPSLARRLANADAALLLLAAGPQRVADADAAAAGLLATRALRRRVLVVGDTDGTLRSALDAERVLPPAASPSAGGGEGGRCGGGGGARLSAATAAGGGMSTGRRWWHQLLGGMDCTSGSAAEAPGGVSGQCWGNDGSGGGAVYRGAPRVALVTRDGRVVGRWGGYGCPDWAVYPDAIITTTEMMLGPRPPSLSSRPRRSSSAAPSGDGGRGTRGGWDEETSWDAPPVAVAEGPHDGDVRGDTLRALLRVMRNDYLHQLPADAAKQGRKGGSTAASATVKPASAGVVGAVTKDRRRRRPSSRHVSTATANIDAVCAWADDADGDPSAGRRVSEDTPSRRRPSPPSARRKSEAVGSARSQRRVPRPVSAAPAPVGSIVRPFPAWGQAGDDRVNTSRRDNSRGVSVDGSVLVVADAPTSSAPMSASLLITPPSSVDGAWESQRTRQPRVASAAGAARGSPGSHGRSVAWADGGRDGGGGSGRPLATIGGEDAGGGGDANRRGSWRSGSPTPAPTEPHPPWKTVKSLPALSSSGATHDAAPPAVGGRVDHSIPPGRPPLHTSRYDTSGWSVLPDSPPSTGSSNCGSGGGRRSRDDPRRRRQPLRDLVEPTRGGGRRPPRPPSHAQPPTVSNVQPQPVATATVAATQCWATMGGAVTSVATGEAAKGFHGSPLPLPPCSATRYNTTPGRAACGATRHSLDPGVAMRRSLDAGTTGHDDGRGERTRRRTSIGALVSGVAGIGGWLF</sequence>
<comment type="caution">
    <text evidence="1">The sequence shown here is derived from an EMBL/GenBank/DDBJ whole genome shotgun (WGS) entry which is preliminary data.</text>
</comment>
<organism evidence="1 2">
    <name type="scientific">Pyropia yezoensis</name>
    <name type="common">Susabi-nori</name>
    <name type="synonym">Porphyra yezoensis</name>
    <dbReference type="NCBI Taxonomy" id="2788"/>
    <lineage>
        <taxon>Eukaryota</taxon>
        <taxon>Rhodophyta</taxon>
        <taxon>Bangiophyceae</taxon>
        <taxon>Bangiales</taxon>
        <taxon>Bangiaceae</taxon>
        <taxon>Pyropia</taxon>
    </lineage>
</organism>